<dbReference type="AlphaFoldDB" id="A0A5C6PN80"/>
<organism evidence="1 2">
    <name type="scientific">Takifugu flavidus</name>
    <name type="common">sansaifugu</name>
    <dbReference type="NCBI Taxonomy" id="433684"/>
    <lineage>
        <taxon>Eukaryota</taxon>
        <taxon>Metazoa</taxon>
        <taxon>Chordata</taxon>
        <taxon>Craniata</taxon>
        <taxon>Vertebrata</taxon>
        <taxon>Euteleostomi</taxon>
        <taxon>Actinopterygii</taxon>
        <taxon>Neopterygii</taxon>
        <taxon>Teleostei</taxon>
        <taxon>Neoteleostei</taxon>
        <taxon>Acanthomorphata</taxon>
        <taxon>Eupercaria</taxon>
        <taxon>Tetraodontiformes</taxon>
        <taxon>Tetradontoidea</taxon>
        <taxon>Tetraodontidae</taxon>
        <taxon>Takifugu</taxon>
    </lineage>
</organism>
<dbReference type="Proteomes" id="UP000324091">
    <property type="component" value="Chromosome 1"/>
</dbReference>
<reference evidence="1 2" key="1">
    <citation type="submission" date="2019-04" db="EMBL/GenBank/DDBJ databases">
        <title>Chromosome genome assembly for Takifugu flavidus.</title>
        <authorList>
            <person name="Xiao S."/>
        </authorList>
    </citation>
    <scope>NUCLEOTIDE SEQUENCE [LARGE SCALE GENOMIC DNA]</scope>
    <source>
        <strain evidence="1">HTHZ2018</strain>
        <tissue evidence="1">Muscle</tissue>
    </source>
</reference>
<proteinExistence type="predicted"/>
<evidence type="ECO:0000313" key="2">
    <source>
        <dbReference type="Proteomes" id="UP000324091"/>
    </source>
</evidence>
<dbReference type="PANTHER" id="PTHR36296:SF1">
    <property type="entry name" value="CHROMOSOME 2 OPEN READING FRAME 80"/>
    <property type="match status" value="1"/>
</dbReference>
<dbReference type="Pfam" id="PF17718">
    <property type="entry name" value="DUF5563"/>
    <property type="match status" value="1"/>
</dbReference>
<gene>
    <name evidence="1" type="ORF">D4764_01G0009990</name>
</gene>
<evidence type="ECO:0000313" key="1">
    <source>
        <dbReference type="EMBL" id="TWW81184.1"/>
    </source>
</evidence>
<name>A0A5C6PN80_9TELE</name>
<sequence length="121" mass="13444">MFGFSQAHYDLTVSVALRWLDKDVGWSILDRNISGLSSSPGSATSPKQLEQEAMILSSFAGIIMNRLPVEKIMALYRQKPATSFSSQHSKGVIIHPLTLSYHPFAMLSSYKAVQHSKKQSM</sequence>
<protein>
    <submittedName>
        <fullName evidence="1">Uncharacterized protein</fullName>
    </submittedName>
</protein>
<keyword evidence="2" id="KW-1185">Reference proteome</keyword>
<dbReference type="PANTHER" id="PTHR36296">
    <property type="entry name" value="GAMMA-CRYSTALLIN A"/>
    <property type="match status" value="1"/>
</dbReference>
<comment type="caution">
    <text evidence="1">The sequence shown here is derived from an EMBL/GenBank/DDBJ whole genome shotgun (WGS) entry which is preliminary data.</text>
</comment>
<dbReference type="InterPro" id="IPR038776">
    <property type="entry name" value="C2orf80"/>
</dbReference>
<accession>A0A5C6PN80</accession>
<dbReference type="EMBL" id="RHFK02000001">
    <property type="protein sequence ID" value="TWW81184.1"/>
    <property type="molecule type" value="Genomic_DNA"/>
</dbReference>